<keyword evidence="1" id="KW-1133">Transmembrane helix</keyword>
<evidence type="ECO:0000256" key="1">
    <source>
        <dbReference type="SAM" id="Phobius"/>
    </source>
</evidence>
<feature type="transmembrane region" description="Helical" evidence="1">
    <location>
        <begin position="38"/>
        <end position="58"/>
    </location>
</feature>
<dbReference type="EMBL" id="GIFC01000712">
    <property type="protein sequence ID" value="MXU82795.1"/>
    <property type="molecule type" value="Transcribed_RNA"/>
</dbReference>
<keyword evidence="1" id="KW-0472">Membrane</keyword>
<protein>
    <submittedName>
        <fullName evidence="2">Putative secreted protein</fullName>
    </submittedName>
</protein>
<accession>A0A6B0U2S2</accession>
<evidence type="ECO:0000313" key="2">
    <source>
        <dbReference type="EMBL" id="MXU82795.1"/>
    </source>
</evidence>
<name>A0A6B0U2S2_IXORI</name>
<dbReference type="AlphaFoldDB" id="A0A6B0U2S2"/>
<reference evidence="2" key="1">
    <citation type="submission" date="2019-12" db="EMBL/GenBank/DDBJ databases">
        <title>An insight into the sialome of adult female Ixodes ricinus ticks feeding for 6 days.</title>
        <authorList>
            <person name="Perner J."/>
            <person name="Ribeiro J.M.C."/>
        </authorList>
    </citation>
    <scope>NUCLEOTIDE SEQUENCE</scope>
    <source>
        <strain evidence="2">Semi-engorged</strain>
        <tissue evidence="2">Salivary glands</tissue>
    </source>
</reference>
<feature type="transmembrane region" description="Helical" evidence="1">
    <location>
        <begin position="12"/>
        <end position="32"/>
    </location>
</feature>
<sequence>MPGAATFVGDFLVTARVLGAFGLSAACAWNGFASSWLWQLQALPFLSLLIFPGARVLCKTLATQVCSGVIT</sequence>
<keyword evidence="1" id="KW-0812">Transmembrane</keyword>
<proteinExistence type="predicted"/>
<organism evidence="2">
    <name type="scientific">Ixodes ricinus</name>
    <name type="common">Common tick</name>
    <name type="synonym">Acarus ricinus</name>
    <dbReference type="NCBI Taxonomy" id="34613"/>
    <lineage>
        <taxon>Eukaryota</taxon>
        <taxon>Metazoa</taxon>
        <taxon>Ecdysozoa</taxon>
        <taxon>Arthropoda</taxon>
        <taxon>Chelicerata</taxon>
        <taxon>Arachnida</taxon>
        <taxon>Acari</taxon>
        <taxon>Parasitiformes</taxon>
        <taxon>Ixodida</taxon>
        <taxon>Ixodoidea</taxon>
        <taxon>Ixodidae</taxon>
        <taxon>Ixodinae</taxon>
        <taxon>Ixodes</taxon>
    </lineage>
</organism>